<dbReference type="AlphaFoldDB" id="A0AAN6ZBK1"/>
<reference evidence="1" key="2">
    <citation type="submission" date="2023-05" db="EMBL/GenBank/DDBJ databases">
        <authorList>
            <consortium name="Lawrence Berkeley National Laboratory"/>
            <person name="Steindorff A."/>
            <person name="Hensen N."/>
            <person name="Bonometti L."/>
            <person name="Westerberg I."/>
            <person name="Brannstrom I.O."/>
            <person name="Guillou S."/>
            <person name="Cros-Aarteil S."/>
            <person name="Calhoun S."/>
            <person name="Haridas S."/>
            <person name="Kuo A."/>
            <person name="Mondo S."/>
            <person name="Pangilinan J."/>
            <person name="Riley R."/>
            <person name="Labutti K."/>
            <person name="Andreopoulos B."/>
            <person name="Lipzen A."/>
            <person name="Chen C."/>
            <person name="Yanf M."/>
            <person name="Daum C."/>
            <person name="Ng V."/>
            <person name="Clum A."/>
            <person name="Ohm R."/>
            <person name="Martin F."/>
            <person name="Silar P."/>
            <person name="Natvig D."/>
            <person name="Lalanne C."/>
            <person name="Gautier V."/>
            <person name="Ament-Velasquez S.L."/>
            <person name="Kruys A."/>
            <person name="Hutchinson M.I."/>
            <person name="Powell A.J."/>
            <person name="Barry K."/>
            <person name="Miller A.N."/>
            <person name="Grigoriev I.V."/>
            <person name="Debuchy R."/>
            <person name="Gladieux P."/>
            <person name="Thoren M.H."/>
            <person name="Johannesson H."/>
        </authorList>
    </citation>
    <scope>NUCLEOTIDE SEQUENCE</scope>
    <source>
        <strain evidence="1">CBS 123565</strain>
    </source>
</reference>
<protein>
    <submittedName>
        <fullName evidence="1">Uncharacterized protein</fullName>
    </submittedName>
</protein>
<accession>A0AAN6ZBK1</accession>
<dbReference type="Proteomes" id="UP001304895">
    <property type="component" value="Unassembled WGS sequence"/>
</dbReference>
<comment type="caution">
    <text evidence="1">The sequence shown here is derived from an EMBL/GenBank/DDBJ whole genome shotgun (WGS) entry which is preliminary data.</text>
</comment>
<dbReference type="EMBL" id="MU853419">
    <property type="protein sequence ID" value="KAK4132217.1"/>
    <property type="molecule type" value="Genomic_DNA"/>
</dbReference>
<keyword evidence="2" id="KW-1185">Reference proteome</keyword>
<reference evidence="1" key="1">
    <citation type="journal article" date="2023" name="Mol. Phylogenet. Evol.">
        <title>Genome-scale phylogeny and comparative genomics of the fungal order Sordariales.</title>
        <authorList>
            <person name="Hensen N."/>
            <person name="Bonometti L."/>
            <person name="Westerberg I."/>
            <person name="Brannstrom I.O."/>
            <person name="Guillou S."/>
            <person name="Cros-Aarteil S."/>
            <person name="Calhoun S."/>
            <person name="Haridas S."/>
            <person name="Kuo A."/>
            <person name="Mondo S."/>
            <person name="Pangilinan J."/>
            <person name="Riley R."/>
            <person name="LaButti K."/>
            <person name="Andreopoulos B."/>
            <person name="Lipzen A."/>
            <person name="Chen C."/>
            <person name="Yan M."/>
            <person name="Daum C."/>
            <person name="Ng V."/>
            <person name="Clum A."/>
            <person name="Steindorff A."/>
            <person name="Ohm R.A."/>
            <person name="Martin F."/>
            <person name="Silar P."/>
            <person name="Natvig D.O."/>
            <person name="Lalanne C."/>
            <person name="Gautier V."/>
            <person name="Ament-Velasquez S.L."/>
            <person name="Kruys A."/>
            <person name="Hutchinson M.I."/>
            <person name="Powell A.J."/>
            <person name="Barry K."/>
            <person name="Miller A.N."/>
            <person name="Grigoriev I.V."/>
            <person name="Debuchy R."/>
            <person name="Gladieux P."/>
            <person name="Hiltunen Thoren M."/>
            <person name="Johannesson H."/>
        </authorList>
    </citation>
    <scope>NUCLEOTIDE SEQUENCE</scope>
    <source>
        <strain evidence="1">CBS 123565</strain>
    </source>
</reference>
<gene>
    <name evidence="1" type="ORF">BT67DRAFT_94086</name>
</gene>
<organism evidence="1 2">
    <name type="scientific">Trichocladium antarcticum</name>
    <dbReference type="NCBI Taxonomy" id="1450529"/>
    <lineage>
        <taxon>Eukaryota</taxon>
        <taxon>Fungi</taxon>
        <taxon>Dikarya</taxon>
        <taxon>Ascomycota</taxon>
        <taxon>Pezizomycotina</taxon>
        <taxon>Sordariomycetes</taxon>
        <taxon>Sordariomycetidae</taxon>
        <taxon>Sordariales</taxon>
        <taxon>Chaetomiaceae</taxon>
        <taxon>Trichocladium</taxon>
    </lineage>
</organism>
<sequence>MTLLSTQNPRAFSSRTGTTRLMSRRWATITPSTRATGLPSTGARPFPSQLFWDLFNHKLMRRIYGQQHCQHPAPSAKKSPSALSVPYPSIAPFNCAVCVYDTSCIRPFTIPLHPFAAPAVLTWISLFQGGGGVVVCDVKQRVLSVELEEGRIQARIGRRRRELVKTEDAPWVARERIRGCRGLYMREVNQAEGGVDFRFLTASGPGETLEDASIVSAWE</sequence>
<evidence type="ECO:0000313" key="2">
    <source>
        <dbReference type="Proteomes" id="UP001304895"/>
    </source>
</evidence>
<evidence type="ECO:0000313" key="1">
    <source>
        <dbReference type="EMBL" id="KAK4132217.1"/>
    </source>
</evidence>
<name>A0AAN6ZBK1_9PEZI</name>
<proteinExistence type="predicted"/>